<keyword evidence="4 7" id="KW-0573">Peptidoglycan synthesis</keyword>
<name>A0A9D1P112_9FIRM</name>
<evidence type="ECO:0000313" key="9">
    <source>
        <dbReference type="Proteomes" id="UP000886889"/>
    </source>
</evidence>
<accession>A0A9D1P112</accession>
<dbReference type="EMBL" id="DVOS01000062">
    <property type="protein sequence ID" value="HIV23794.1"/>
    <property type="molecule type" value="Genomic_DNA"/>
</dbReference>
<evidence type="ECO:0000256" key="2">
    <source>
        <dbReference type="ARBA" id="ARBA00013090"/>
    </source>
</evidence>
<feature type="binding site" evidence="7">
    <location>
        <begin position="187"/>
        <end position="188"/>
    </location>
    <ligand>
        <name>substrate</name>
    </ligand>
</feature>
<evidence type="ECO:0000256" key="4">
    <source>
        <dbReference type="ARBA" id="ARBA00022984"/>
    </source>
</evidence>
<feature type="binding site" evidence="7">
    <location>
        <begin position="76"/>
        <end position="77"/>
    </location>
    <ligand>
        <name>substrate</name>
    </ligand>
</feature>
<dbReference type="NCBIfam" id="TIGR00067">
    <property type="entry name" value="glut_race"/>
    <property type="match status" value="1"/>
</dbReference>
<keyword evidence="6 7" id="KW-0961">Cell wall biogenesis/degradation</keyword>
<feature type="binding site" evidence="7">
    <location>
        <begin position="12"/>
        <end position="13"/>
    </location>
    <ligand>
        <name>substrate</name>
    </ligand>
</feature>
<proteinExistence type="inferred from homology"/>
<dbReference type="PANTHER" id="PTHR21198">
    <property type="entry name" value="GLUTAMATE RACEMASE"/>
    <property type="match status" value="1"/>
</dbReference>
<evidence type="ECO:0000256" key="5">
    <source>
        <dbReference type="ARBA" id="ARBA00023235"/>
    </source>
</evidence>
<protein>
    <recommendedName>
        <fullName evidence="2 7">Glutamate racemase</fullName>
        <ecNumber evidence="2 7">5.1.1.3</ecNumber>
    </recommendedName>
</protein>
<dbReference type="InterPro" id="IPR001920">
    <property type="entry name" value="Asp/Glu_race"/>
</dbReference>
<keyword evidence="3 7" id="KW-0133">Cell shape</keyword>
<evidence type="ECO:0000256" key="3">
    <source>
        <dbReference type="ARBA" id="ARBA00022960"/>
    </source>
</evidence>
<dbReference type="EC" id="5.1.1.3" evidence="2 7"/>
<dbReference type="InterPro" id="IPR033134">
    <property type="entry name" value="Asp/Glu_racemase_AS_2"/>
</dbReference>
<sequence length="255" mass="28299">MEKRNLPVAVFDSGVGGVSVLRELVKLMPLEDFFYFGDSLHAPYGTKKTEEVRELTLENIKRMARRGIKGIVVACNTATSAAITLLREQYTDIPVVGIEPALKPAVMEKEHARVLVLATPMTVHAGKFVSLMERFAGRATMIPLGCPGLMEFVEAGKLEGEELERYLKKLLYPYLSGGIDAVVLGCTHYPFLRNEIQKVMGPGVHILDGSQGTARELRRRLAAMDLLTDRQRPGEVIFEESIPEKIPLCRFLLGC</sequence>
<dbReference type="GO" id="GO:0009252">
    <property type="term" value="P:peptidoglycan biosynthetic process"/>
    <property type="evidence" value="ECO:0007669"/>
    <property type="project" value="UniProtKB-UniRule"/>
</dbReference>
<comment type="caution">
    <text evidence="8">The sequence shown here is derived from an EMBL/GenBank/DDBJ whole genome shotgun (WGS) entry which is preliminary data.</text>
</comment>
<comment type="catalytic activity">
    <reaction evidence="1 7">
        <text>L-glutamate = D-glutamate</text>
        <dbReference type="Rhea" id="RHEA:12813"/>
        <dbReference type="ChEBI" id="CHEBI:29985"/>
        <dbReference type="ChEBI" id="CHEBI:29986"/>
        <dbReference type="EC" id="5.1.1.3"/>
    </reaction>
</comment>
<dbReference type="PROSITE" id="PS00923">
    <property type="entry name" value="ASP_GLU_RACEMASE_1"/>
    <property type="match status" value="1"/>
</dbReference>
<keyword evidence="5 7" id="KW-0413">Isomerase</keyword>
<dbReference type="Gene3D" id="3.40.50.1860">
    <property type="match status" value="2"/>
</dbReference>
<evidence type="ECO:0000256" key="7">
    <source>
        <dbReference type="HAMAP-Rule" id="MF_00258"/>
    </source>
</evidence>
<dbReference type="GO" id="GO:0008360">
    <property type="term" value="P:regulation of cell shape"/>
    <property type="evidence" value="ECO:0007669"/>
    <property type="project" value="UniProtKB-KW"/>
</dbReference>
<feature type="active site" description="Proton donor/acceptor" evidence="7">
    <location>
        <position position="75"/>
    </location>
</feature>
<reference evidence="8" key="1">
    <citation type="submission" date="2020-10" db="EMBL/GenBank/DDBJ databases">
        <authorList>
            <person name="Gilroy R."/>
        </authorList>
    </citation>
    <scope>NUCLEOTIDE SEQUENCE</scope>
    <source>
        <strain evidence="8">ChiBcec6-7307</strain>
    </source>
</reference>
<dbReference type="GO" id="GO:0071555">
    <property type="term" value="P:cell wall organization"/>
    <property type="evidence" value="ECO:0007669"/>
    <property type="project" value="UniProtKB-KW"/>
</dbReference>
<evidence type="ECO:0000313" key="8">
    <source>
        <dbReference type="EMBL" id="HIV23794.1"/>
    </source>
</evidence>
<dbReference type="AlphaFoldDB" id="A0A9D1P112"/>
<feature type="active site" description="Proton donor/acceptor" evidence="7">
    <location>
        <position position="186"/>
    </location>
</feature>
<dbReference type="Proteomes" id="UP000886889">
    <property type="component" value="Unassembled WGS sequence"/>
</dbReference>
<dbReference type="HAMAP" id="MF_00258">
    <property type="entry name" value="Glu_racemase"/>
    <property type="match status" value="1"/>
</dbReference>
<dbReference type="InterPro" id="IPR015942">
    <property type="entry name" value="Asp/Glu/hydantoin_racemase"/>
</dbReference>
<dbReference type="FunFam" id="3.40.50.1860:FF:000001">
    <property type="entry name" value="Glutamate racemase"/>
    <property type="match status" value="1"/>
</dbReference>
<evidence type="ECO:0000256" key="1">
    <source>
        <dbReference type="ARBA" id="ARBA00001602"/>
    </source>
</evidence>
<comment type="function">
    <text evidence="7">Provides the (R)-glutamate required for cell wall biosynthesis.</text>
</comment>
<organism evidence="8 9">
    <name type="scientific">Candidatus Merdiplasma excrementigallinarum</name>
    <dbReference type="NCBI Taxonomy" id="2840864"/>
    <lineage>
        <taxon>Bacteria</taxon>
        <taxon>Bacillati</taxon>
        <taxon>Bacillota</taxon>
        <taxon>Clostridia</taxon>
        <taxon>Lachnospirales</taxon>
        <taxon>Lachnospiraceae</taxon>
        <taxon>Lachnospiraceae incertae sedis</taxon>
        <taxon>Candidatus Merdiplasma</taxon>
    </lineage>
</organism>
<reference evidence="8" key="2">
    <citation type="journal article" date="2021" name="PeerJ">
        <title>Extensive microbial diversity within the chicken gut microbiome revealed by metagenomics and culture.</title>
        <authorList>
            <person name="Gilroy R."/>
            <person name="Ravi A."/>
            <person name="Getino M."/>
            <person name="Pursley I."/>
            <person name="Horton D.L."/>
            <person name="Alikhan N.F."/>
            <person name="Baker D."/>
            <person name="Gharbi K."/>
            <person name="Hall N."/>
            <person name="Watson M."/>
            <person name="Adriaenssens E.M."/>
            <person name="Foster-Nyarko E."/>
            <person name="Jarju S."/>
            <person name="Secka A."/>
            <person name="Antonio M."/>
            <person name="Oren A."/>
            <person name="Chaudhuri R.R."/>
            <person name="La Ragione R."/>
            <person name="Hildebrand F."/>
            <person name="Pallen M.J."/>
        </authorList>
    </citation>
    <scope>NUCLEOTIDE SEQUENCE</scope>
    <source>
        <strain evidence="8">ChiBcec6-7307</strain>
    </source>
</reference>
<dbReference type="InterPro" id="IPR004391">
    <property type="entry name" value="Glu_race"/>
</dbReference>
<feature type="binding site" evidence="7">
    <location>
        <begin position="44"/>
        <end position="45"/>
    </location>
    <ligand>
        <name>substrate</name>
    </ligand>
</feature>
<dbReference type="GO" id="GO:0008881">
    <property type="term" value="F:glutamate racemase activity"/>
    <property type="evidence" value="ECO:0007669"/>
    <property type="project" value="UniProtKB-UniRule"/>
</dbReference>
<dbReference type="PANTHER" id="PTHR21198:SF3">
    <property type="entry name" value="GLUTAMATE RACEMASE"/>
    <property type="match status" value="1"/>
</dbReference>
<dbReference type="SUPFAM" id="SSF53681">
    <property type="entry name" value="Aspartate/glutamate racemase"/>
    <property type="match status" value="2"/>
</dbReference>
<gene>
    <name evidence="7 8" type="primary">murI</name>
    <name evidence="8" type="ORF">IAC80_07610</name>
</gene>
<dbReference type="InterPro" id="IPR018187">
    <property type="entry name" value="Asp/Glu_racemase_AS_1"/>
</dbReference>
<comment type="pathway">
    <text evidence="7">Cell wall biogenesis; peptidoglycan biosynthesis.</text>
</comment>
<evidence type="ECO:0000256" key="6">
    <source>
        <dbReference type="ARBA" id="ARBA00023316"/>
    </source>
</evidence>
<dbReference type="Pfam" id="PF01177">
    <property type="entry name" value="Asp_Glu_race"/>
    <property type="match status" value="1"/>
</dbReference>
<comment type="similarity">
    <text evidence="7">Belongs to the aspartate/glutamate racemases family.</text>
</comment>
<dbReference type="PROSITE" id="PS00924">
    <property type="entry name" value="ASP_GLU_RACEMASE_2"/>
    <property type="match status" value="1"/>
</dbReference>